<keyword evidence="10" id="KW-0325">Glycoprotein</keyword>
<dbReference type="InterPro" id="IPR055415">
    <property type="entry name" value="LD_SV2"/>
</dbReference>
<dbReference type="InterPro" id="IPR022308">
    <property type="entry name" value="SV2"/>
</dbReference>
<feature type="transmembrane region" description="Helical" evidence="18">
    <location>
        <begin position="163"/>
        <end position="188"/>
    </location>
</feature>
<dbReference type="GeneTree" id="ENSGT00950000182940"/>
<keyword evidence="8" id="KW-0770">Synapse</keyword>
<accession>A0A3Q2QG79</accession>
<dbReference type="PROSITE" id="PS50850">
    <property type="entry name" value="MFS"/>
    <property type="match status" value="1"/>
</dbReference>
<dbReference type="SUPFAM" id="SSF103473">
    <property type="entry name" value="MFS general substrate transporter"/>
    <property type="match status" value="1"/>
</dbReference>
<evidence type="ECO:0000256" key="2">
    <source>
        <dbReference type="ARBA" id="ARBA00008335"/>
    </source>
</evidence>
<evidence type="ECO:0000256" key="11">
    <source>
        <dbReference type="ARBA" id="ARBA00023273"/>
    </source>
</evidence>
<dbReference type="Ensembl" id="ENSFHET00000004304.1">
    <property type="protein sequence ID" value="ENSFHEP00000025804.1"/>
    <property type="gene ID" value="ENSFHEG00000008239.1"/>
</dbReference>
<keyword evidence="6" id="KW-0532">Neurotransmitter transport</keyword>
<evidence type="ECO:0000256" key="10">
    <source>
        <dbReference type="ARBA" id="ARBA00023180"/>
    </source>
</evidence>
<feature type="compositionally biased region" description="Basic and acidic residues" evidence="17">
    <location>
        <begin position="32"/>
        <end position="49"/>
    </location>
</feature>
<feature type="transmembrane region" description="Helical" evidence="18">
    <location>
        <begin position="257"/>
        <end position="276"/>
    </location>
</feature>
<keyword evidence="9 18" id="KW-0472">Membrane</keyword>
<feature type="transmembrane region" description="Helical" evidence="18">
    <location>
        <begin position="200"/>
        <end position="218"/>
    </location>
</feature>
<keyword evidence="7 18" id="KW-1133">Transmembrane helix</keyword>
<evidence type="ECO:0000256" key="16">
    <source>
        <dbReference type="ARBA" id="ARBA00040802"/>
    </source>
</evidence>
<evidence type="ECO:0000256" key="13">
    <source>
        <dbReference type="ARBA" id="ARBA00034106"/>
    </source>
</evidence>
<keyword evidence="4" id="KW-0597">Phosphoprotein</keyword>
<dbReference type="PROSITE" id="PS00217">
    <property type="entry name" value="SUGAR_TRANSPORT_2"/>
    <property type="match status" value="1"/>
</dbReference>
<feature type="transmembrane region" description="Helical" evidence="18">
    <location>
        <begin position="330"/>
        <end position="349"/>
    </location>
</feature>
<evidence type="ECO:0000313" key="20">
    <source>
        <dbReference type="Ensembl" id="ENSFHEP00000025804.1"/>
    </source>
</evidence>
<evidence type="ECO:0000259" key="19">
    <source>
        <dbReference type="PROSITE" id="PS50850"/>
    </source>
</evidence>
<comment type="function">
    <text evidence="14">Plays a role in the control of regulated secretion in neural and endocrine cells, enhancing selectively low-frequency neurotransmission. Positively regulates vesicle fusion by maintaining the readily releasable pool of secretory vesicles.</text>
</comment>
<dbReference type="Pfam" id="PF00083">
    <property type="entry name" value="Sugar_tr"/>
    <property type="match status" value="1"/>
</dbReference>
<feature type="domain" description="Major facilitator superfamily (MFS) profile" evidence="19">
    <location>
        <begin position="163"/>
        <end position="490"/>
    </location>
</feature>
<organism evidence="20 21">
    <name type="scientific">Fundulus heteroclitus</name>
    <name type="common">Killifish</name>
    <name type="synonym">Mummichog</name>
    <dbReference type="NCBI Taxonomy" id="8078"/>
    <lineage>
        <taxon>Eukaryota</taxon>
        <taxon>Metazoa</taxon>
        <taxon>Chordata</taxon>
        <taxon>Craniata</taxon>
        <taxon>Vertebrata</taxon>
        <taxon>Euteleostomi</taxon>
        <taxon>Actinopterygii</taxon>
        <taxon>Neopterygii</taxon>
        <taxon>Teleostei</taxon>
        <taxon>Neoteleostei</taxon>
        <taxon>Acanthomorphata</taxon>
        <taxon>Ovalentaria</taxon>
        <taxon>Atherinomorphae</taxon>
        <taxon>Cyprinodontiformes</taxon>
        <taxon>Fundulidae</taxon>
        <taxon>Fundulus</taxon>
    </lineage>
</organism>
<evidence type="ECO:0000256" key="12">
    <source>
        <dbReference type="ARBA" id="ARBA00023329"/>
    </source>
</evidence>
<comment type="similarity">
    <text evidence="2">Belongs to the major facilitator superfamily.</text>
</comment>
<evidence type="ECO:0000256" key="15">
    <source>
        <dbReference type="ARBA" id="ARBA00038707"/>
    </source>
</evidence>
<evidence type="ECO:0000256" key="3">
    <source>
        <dbReference type="ARBA" id="ARBA00022448"/>
    </source>
</evidence>
<keyword evidence="12" id="KW-0968">Cytoplasmic vesicle</keyword>
<evidence type="ECO:0000256" key="6">
    <source>
        <dbReference type="ARBA" id="ARBA00022775"/>
    </source>
</evidence>
<proteinExistence type="inferred from homology"/>
<name>A0A3Q2QG79_FUNHE</name>
<sequence length="490" mass="55649">MEDGYQNRTAFIKGAKDIAKEVKRQASKKVGRSVDRVTDEYSKRSYSRFEEDDDDYATQGSQDGGYYRGDSQAANDDEGGHSDSTEGHDEDDEIYEGEYQGIPRADSGKGDLAGGPGSITAGAQQFRDIGASEAERRKDQEELAQQYETILQECGHGKFQWSLYFVLGLALMADGVEIFVVGFVLPSAEKDMCLSEPSKSMLGLIVYFGMMVGAFLWGAMADRIGRRQSLIISLSINSVFSFFSSFVQGYSTFLFCRLLSGVGIGGSIPIVFSYYSEFLSQEKRGEHLSWLCMFWMIGGIYASAMAWAIIPHYGWSFQMGSAYQFHSWRVFVLVCAFPSVAAIAALNAMPESPRFYLEVAKGYPERVFTVTTIKTVKQIDELVDIGIDTPVWQRYRLKIMSLSKQIRSNILACFNPEYKKRTFMLMAVWFSMSFSYYGLTVWFPDMIKYIQKQEYESKTKTFTNERVEHVTFNFTLENQVHREGHYFNDK</sequence>
<feature type="transmembrane region" description="Helical" evidence="18">
    <location>
        <begin position="230"/>
        <end position="251"/>
    </location>
</feature>
<keyword evidence="21" id="KW-1185">Reference proteome</keyword>
<evidence type="ECO:0000256" key="17">
    <source>
        <dbReference type="SAM" id="MobiDB-lite"/>
    </source>
</evidence>
<dbReference type="InterPro" id="IPR020846">
    <property type="entry name" value="MFS_dom"/>
</dbReference>
<dbReference type="NCBIfam" id="TIGR01299">
    <property type="entry name" value="synapt_SV2"/>
    <property type="match status" value="1"/>
</dbReference>
<reference evidence="20" key="2">
    <citation type="submission" date="2025-09" db="UniProtKB">
        <authorList>
            <consortium name="Ensembl"/>
        </authorList>
    </citation>
    <scope>IDENTIFICATION</scope>
</reference>
<evidence type="ECO:0000256" key="8">
    <source>
        <dbReference type="ARBA" id="ARBA00023018"/>
    </source>
</evidence>
<keyword evidence="11" id="KW-0966">Cell projection</keyword>
<evidence type="ECO:0000256" key="1">
    <source>
        <dbReference type="ARBA" id="ARBA00004644"/>
    </source>
</evidence>
<dbReference type="Pfam" id="PF23894">
    <property type="entry name" value="LD_SV2"/>
    <property type="match status" value="1"/>
</dbReference>
<dbReference type="STRING" id="8078.ENSFHEP00000025804"/>
<dbReference type="GO" id="GO:0043005">
    <property type="term" value="C:neuron projection"/>
    <property type="evidence" value="ECO:0007669"/>
    <property type="project" value="TreeGrafter"/>
</dbReference>
<dbReference type="InterPro" id="IPR005829">
    <property type="entry name" value="Sugar_transporter_CS"/>
</dbReference>
<dbReference type="Proteomes" id="UP000265000">
    <property type="component" value="Unplaced"/>
</dbReference>
<dbReference type="Gene3D" id="1.20.1250.20">
    <property type="entry name" value="MFS general substrate transporter like domains"/>
    <property type="match status" value="1"/>
</dbReference>
<dbReference type="InterPro" id="IPR036259">
    <property type="entry name" value="MFS_trans_sf"/>
</dbReference>
<feature type="region of interest" description="Disordered" evidence="17">
    <location>
        <begin position="22"/>
        <end position="91"/>
    </location>
</feature>
<dbReference type="InterPro" id="IPR005828">
    <property type="entry name" value="MFS_sugar_transport-like"/>
</dbReference>
<comment type="subunit">
    <text evidence="15">Interacts with SYT1/synaptotagmin-1 in a calcium-dependent manner. Binds the adapter protein complex AP-2.</text>
</comment>
<dbReference type="PANTHER" id="PTHR23511">
    <property type="entry name" value="SYNAPTIC VESICLE GLYCOPROTEIN 2"/>
    <property type="match status" value="1"/>
</dbReference>
<evidence type="ECO:0000256" key="4">
    <source>
        <dbReference type="ARBA" id="ARBA00022553"/>
    </source>
</evidence>
<evidence type="ECO:0000256" key="14">
    <source>
        <dbReference type="ARBA" id="ARBA00037074"/>
    </source>
</evidence>
<dbReference type="GO" id="GO:0007268">
    <property type="term" value="P:chemical synaptic transmission"/>
    <property type="evidence" value="ECO:0007669"/>
    <property type="project" value="InterPro"/>
</dbReference>
<evidence type="ECO:0000313" key="21">
    <source>
        <dbReference type="Proteomes" id="UP000265000"/>
    </source>
</evidence>
<feature type="compositionally biased region" description="Basic and acidic residues" evidence="17">
    <location>
        <begin position="78"/>
        <end position="87"/>
    </location>
</feature>
<dbReference type="PANTHER" id="PTHR23511:SF11">
    <property type="entry name" value="SYNAPTIC VESICLE GLYCOPROTEIN 2A"/>
    <property type="match status" value="1"/>
</dbReference>
<dbReference type="GO" id="GO:0006836">
    <property type="term" value="P:neurotransmitter transport"/>
    <property type="evidence" value="ECO:0007669"/>
    <property type="project" value="UniProtKB-KW"/>
</dbReference>
<feature type="transmembrane region" description="Helical" evidence="18">
    <location>
        <begin position="423"/>
        <end position="443"/>
    </location>
</feature>
<keyword evidence="3" id="KW-0813">Transport</keyword>
<dbReference type="GO" id="GO:0030672">
    <property type="term" value="C:synaptic vesicle membrane"/>
    <property type="evidence" value="ECO:0007669"/>
    <property type="project" value="UniProtKB-SubCell"/>
</dbReference>
<evidence type="ECO:0000256" key="5">
    <source>
        <dbReference type="ARBA" id="ARBA00022692"/>
    </source>
</evidence>
<evidence type="ECO:0000256" key="9">
    <source>
        <dbReference type="ARBA" id="ARBA00023136"/>
    </source>
</evidence>
<reference evidence="20" key="1">
    <citation type="submission" date="2025-08" db="UniProtKB">
        <authorList>
            <consortium name="Ensembl"/>
        </authorList>
    </citation>
    <scope>IDENTIFICATION</scope>
</reference>
<evidence type="ECO:0000256" key="18">
    <source>
        <dbReference type="SAM" id="Phobius"/>
    </source>
</evidence>
<evidence type="ECO:0000256" key="7">
    <source>
        <dbReference type="ARBA" id="ARBA00022989"/>
    </source>
</evidence>
<dbReference type="GO" id="GO:0022857">
    <property type="term" value="F:transmembrane transporter activity"/>
    <property type="evidence" value="ECO:0007669"/>
    <property type="project" value="InterPro"/>
</dbReference>
<feature type="transmembrane region" description="Helical" evidence="18">
    <location>
        <begin position="288"/>
        <end position="310"/>
    </location>
</feature>
<dbReference type="AlphaFoldDB" id="A0A3Q2QG79"/>
<keyword evidence="5 18" id="KW-0812">Transmembrane</keyword>
<comment type="subcellular location">
    <subcellularLocation>
        <location evidence="1">Cytoplasmic vesicle</location>
        <location evidence="1">Secretory vesicle</location>
        <location evidence="1">Synaptic vesicle membrane</location>
        <topology evidence="1">Multi-pass membrane protein</topology>
    </subcellularLocation>
    <subcellularLocation>
        <location evidence="13">Presynapse</location>
    </subcellularLocation>
</comment>
<protein>
    <recommendedName>
        <fullName evidence="16">Synaptic vesicle glycoprotein 2A</fullName>
    </recommendedName>
</protein>